<dbReference type="InterPro" id="IPR050382">
    <property type="entry name" value="MFS_Na/Anion_cotransporter"/>
</dbReference>
<feature type="transmembrane region" description="Helical" evidence="6">
    <location>
        <begin position="394"/>
        <end position="411"/>
    </location>
</feature>
<dbReference type="PANTHER" id="PTHR11662">
    <property type="entry name" value="SOLUTE CARRIER FAMILY 17"/>
    <property type="match status" value="1"/>
</dbReference>
<feature type="transmembrane region" description="Helical" evidence="6">
    <location>
        <begin position="629"/>
        <end position="648"/>
    </location>
</feature>
<dbReference type="InterPro" id="IPR011701">
    <property type="entry name" value="MFS"/>
</dbReference>
<feature type="transmembrane region" description="Helical" evidence="6">
    <location>
        <begin position="460"/>
        <end position="482"/>
    </location>
</feature>
<keyword evidence="4 6" id="KW-0472">Membrane</keyword>
<dbReference type="PANTHER" id="PTHR11662:SF53">
    <property type="entry name" value="MAJOR FACILITATOR SUPERFAMILY (MFS) PROFILE DOMAIN-CONTAINING PROTEIN"/>
    <property type="match status" value="1"/>
</dbReference>
<keyword evidence="7" id="KW-1185">Reference proteome</keyword>
<accession>A0A914ZTE5</accession>
<feature type="region of interest" description="Disordered" evidence="5">
    <location>
        <begin position="1"/>
        <end position="64"/>
    </location>
</feature>
<evidence type="ECO:0000256" key="6">
    <source>
        <dbReference type="SAM" id="Phobius"/>
    </source>
</evidence>
<evidence type="ECO:0000256" key="5">
    <source>
        <dbReference type="SAM" id="MobiDB-lite"/>
    </source>
</evidence>
<evidence type="ECO:0000256" key="3">
    <source>
        <dbReference type="ARBA" id="ARBA00022989"/>
    </source>
</evidence>
<dbReference type="WBParaSite" id="PgB14X_g061_t01">
    <property type="protein sequence ID" value="PgB14X_g061_t01"/>
    <property type="gene ID" value="PgB14X_g061"/>
</dbReference>
<feature type="transmembrane region" description="Helical" evidence="6">
    <location>
        <begin position="225"/>
        <end position="252"/>
    </location>
</feature>
<comment type="subcellular location">
    <subcellularLocation>
        <location evidence="1">Membrane</location>
        <topology evidence="1">Multi-pass membrane protein</topology>
    </subcellularLocation>
</comment>
<keyword evidence="3 6" id="KW-1133">Transmembrane helix</keyword>
<protein>
    <submittedName>
        <fullName evidence="8 9">Major facilitator superfamily (MFS) profile domain-containing protein</fullName>
    </submittedName>
</protein>
<dbReference type="Proteomes" id="UP000887569">
    <property type="component" value="Unplaced"/>
</dbReference>
<dbReference type="GO" id="GO:0006820">
    <property type="term" value="P:monoatomic anion transport"/>
    <property type="evidence" value="ECO:0007669"/>
    <property type="project" value="TreeGrafter"/>
</dbReference>
<evidence type="ECO:0000256" key="1">
    <source>
        <dbReference type="ARBA" id="ARBA00004141"/>
    </source>
</evidence>
<evidence type="ECO:0000313" key="9">
    <source>
        <dbReference type="WBParaSite" id="PgB14X_g061_t02"/>
    </source>
</evidence>
<dbReference type="SUPFAM" id="SSF103473">
    <property type="entry name" value="MFS general substrate transporter"/>
    <property type="match status" value="1"/>
</dbReference>
<keyword evidence="2 6" id="KW-0812">Transmembrane</keyword>
<name>A0A914ZTE5_PARUN</name>
<evidence type="ECO:0000256" key="4">
    <source>
        <dbReference type="ARBA" id="ARBA00023136"/>
    </source>
</evidence>
<feature type="transmembrane region" description="Helical" evidence="6">
    <location>
        <begin position="559"/>
        <end position="576"/>
    </location>
</feature>
<dbReference type="AlphaFoldDB" id="A0A914ZTE5"/>
<dbReference type="Gene3D" id="1.20.1250.20">
    <property type="entry name" value="MFS general substrate transporter like domains"/>
    <property type="match status" value="2"/>
</dbReference>
<feature type="compositionally biased region" description="Basic and acidic residues" evidence="5">
    <location>
        <begin position="8"/>
        <end position="31"/>
    </location>
</feature>
<dbReference type="WBParaSite" id="PgB14X_g061_t02">
    <property type="protein sequence ID" value="PgB14X_g061_t02"/>
    <property type="gene ID" value="PgB14X_g061"/>
</dbReference>
<feature type="region of interest" description="Disordered" evidence="5">
    <location>
        <begin position="657"/>
        <end position="677"/>
    </location>
</feature>
<dbReference type="GO" id="GO:0022857">
    <property type="term" value="F:transmembrane transporter activity"/>
    <property type="evidence" value="ECO:0007669"/>
    <property type="project" value="InterPro"/>
</dbReference>
<sequence length="677" mass="73587">MSHIRKSYSHEKDVRKNAREVDNLGNERSDVSDPSALNEHSFPVRGAVDGPTGPDVSTVSSLNEQPSRLTARFQLEEHNVTYARQTDEEASLDEAEQECIAPTPPPILLKSALKAAKSDVCLSYSCRSASVHHFERSLSKSDLLELKRTVSKSDFRQVQDPLSRSKLKKNNSLDCPPGHGPIFRIGGPLPDYKDCGRSSMRMYDNGDSEEGDLARPSVLFPSMRLLVAALLCCCFITLSISSSNMAVALICMTSCSLHGYGGELEWHSEEEGLVLAAQNAGSLLMVVTGLWADRINGKWMVSGSLVLCALANAALPIMARENFWYAVAARLAVGAADACLSPAANSLITRWFPNTERAAALGIITGGRQIGTLFILPTAGYLCTRKDIMNGWPAIFYLSAMIAVLVTLFWLPMGADKPSKQGCISRQERLFIESRIACESIGKRNAPRHVPWSAICRSPAVWAGVFALVCHEYPLVIMLQFLPNYMRDVLQFAPAKNGVISALPTACLFISKTLSSSFSTWLTEHTTWTKSKICKIFNGVASAGLSMCVLAVPHFDKETSFLAIISLCGAMLFAGLHTPGVQTALVQLAPPFSGVITGLSFFVVAWFGIGNKILTKFIVRNGTLEEWATVFYVSGVVAALPVVVFTIWGSGDRQWWSSPSSKASTHSLSTQATSVSN</sequence>
<dbReference type="InterPro" id="IPR036259">
    <property type="entry name" value="MFS_trans_sf"/>
</dbReference>
<evidence type="ECO:0000256" key="2">
    <source>
        <dbReference type="ARBA" id="ARBA00022692"/>
    </source>
</evidence>
<dbReference type="GO" id="GO:0016020">
    <property type="term" value="C:membrane"/>
    <property type="evidence" value="ECO:0007669"/>
    <property type="project" value="UniProtKB-SubCell"/>
</dbReference>
<evidence type="ECO:0000313" key="7">
    <source>
        <dbReference type="Proteomes" id="UP000887569"/>
    </source>
</evidence>
<reference evidence="8 9" key="1">
    <citation type="submission" date="2022-11" db="UniProtKB">
        <authorList>
            <consortium name="WormBaseParasite"/>
        </authorList>
    </citation>
    <scope>IDENTIFICATION</scope>
</reference>
<evidence type="ECO:0000313" key="8">
    <source>
        <dbReference type="WBParaSite" id="PgB14X_g061_t01"/>
    </source>
</evidence>
<organism evidence="7 9">
    <name type="scientific">Parascaris univalens</name>
    <name type="common">Nematode worm</name>
    <dbReference type="NCBI Taxonomy" id="6257"/>
    <lineage>
        <taxon>Eukaryota</taxon>
        <taxon>Metazoa</taxon>
        <taxon>Ecdysozoa</taxon>
        <taxon>Nematoda</taxon>
        <taxon>Chromadorea</taxon>
        <taxon>Rhabditida</taxon>
        <taxon>Spirurina</taxon>
        <taxon>Ascaridomorpha</taxon>
        <taxon>Ascaridoidea</taxon>
        <taxon>Ascarididae</taxon>
        <taxon>Parascaris</taxon>
    </lineage>
</organism>
<proteinExistence type="predicted"/>
<feature type="transmembrane region" description="Helical" evidence="6">
    <location>
        <begin position="588"/>
        <end position="609"/>
    </location>
</feature>
<dbReference type="Pfam" id="PF07690">
    <property type="entry name" value="MFS_1"/>
    <property type="match status" value="1"/>
</dbReference>
<dbReference type="FunFam" id="1.20.1250.20:FF:000532">
    <property type="entry name" value="SLC (SoLute Carrier) homolog"/>
    <property type="match status" value="1"/>
</dbReference>
<feature type="compositionally biased region" description="Polar residues" evidence="5">
    <location>
        <begin position="55"/>
        <end position="64"/>
    </location>
</feature>